<evidence type="ECO:0000256" key="1">
    <source>
        <dbReference type="SAM" id="MobiDB-lite"/>
    </source>
</evidence>
<evidence type="ECO:0000313" key="2">
    <source>
        <dbReference type="Ensembl" id="ENSMUNP00000004142.2"/>
    </source>
</evidence>
<accession>A0A8C6IZP4</accession>
<dbReference type="GO" id="GO:0019005">
    <property type="term" value="C:SCF ubiquitin ligase complex"/>
    <property type="evidence" value="ECO:0007669"/>
    <property type="project" value="TreeGrafter"/>
</dbReference>
<dbReference type="InterPro" id="IPR001810">
    <property type="entry name" value="F-box_dom"/>
</dbReference>
<organism evidence="2 3">
    <name type="scientific">Melopsittacus undulatus</name>
    <name type="common">Budgerigar</name>
    <name type="synonym">Psittacus undulatus</name>
    <dbReference type="NCBI Taxonomy" id="13146"/>
    <lineage>
        <taxon>Eukaryota</taxon>
        <taxon>Metazoa</taxon>
        <taxon>Chordata</taxon>
        <taxon>Craniata</taxon>
        <taxon>Vertebrata</taxon>
        <taxon>Euteleostomi</taxon>
        <taxon>Archelosauria</taxon>
        <taxon>Archosauria</taxon>
        <taxon>Dinosauria</taxon>
        <taxon>Saurischia</taxon>
        <taxon>Theropoda</taxon>
        <taxon>Coelurosauria</taxon>
        <taxon>Aves</taxon>
        <taxon>Neognathae</taxon>
        <taxon>Neoaves</taxon>
        <taxon>Telluraves</taxon>
        <taxon>Australaves</taxon>
        <taxon>Psittaciformes</taxon>
        <taxon>Psittaculidae</taxon>
        <taxon>Melopsittacus</taxon>
    </lineage>
</organism>
<dbReference type="Gene3D" id="1.20.1280.50">
    <property type="match status" value="1"/>
</dbReference>
<name>A0A8C6IZP4_MELUD</name>
<reference evidence="2" key="1">
    <citation type="submission" date="2020-03" db="EMBL/GenBank/DDBJ databases">
        <title>Melopsittacus undulatus (budgerigar) genome, bMelUnd1, maternal haplotype with Z.</title>
        <authorList>
            <person name="Gedman G."/>
            <person name="Mountcastle J."/>
            <person name="Haase B."/>
            <person name="Formenti G."/>
            <person name="Wright T."/>
            <person name="Apodaca J."/>
            <person name="Pelan S."/>
            <person name="Chow W."/>
            <person name="Rhie A."/>
            <person name="Howe K."/>
            <person name="Fedrigo O."/>
            <person name="Jarvis E.D."/>
        </authorList>
    </citation>
    <scope>NUCLEOTIDE SEQUENCE [LARGE SCALE GENOMIC DNA]</scope>
</reference>
<dbReference type="Pfam" id="PF12937">
    <property type="entry name" value="F-box-like"/>
    <property type="match status" value="1"/>
</dbReference>
<dbReference type="InterPro" id="IPR036047">
    <property type="entry name" value="F-box-like_dom_sf"/>
</dbReference>
<dbReference type="Ensembl" id="ENSMUNT00000004850.2">
    <property type="protein sequence ID" value="ENSMUNP00000004142.2"/>
    <property type="gene ID" value="ENSMUNG00000003459.2"/>
</dbReference>
<dbReference type="PANTHER" id="PTHR46731">
    <property type="entry name" value="F-BOX ONLY PROTEIN 15"/>
    <property type="match status" value="1"/>
</dbReference>
<dbReference type="SMART" id="SM00256">
    <property type="entry name" value="FBOX"/>
    <property type="match status" value="1"/>
</dbReference>
<dbReference type="PROSITE" id="PS50181">
    <property type="entry name" value="FBOX"/>
    <property type="match status" value="1"/>
</dbReference>
<gene>
    <name evidence="2" type="primary">LOC101881495</name>
</gene>
<dbReference type="Proteomes" id="UP000694405">
    <property type="component" value="Chromosome 1"/>
</dbReference>
<protein>
    <submittedName>
        <fullName evidence="2">Uncharacterized protein</fullName>
    </submittedName>
</protein>
<dbReference type="AlphaFoldDB" id="A0A8C6IZP4"/>
<keyword evidence="3" id="KW-1185">Reference proteome</keyword>
<reference evidence="2" key="2">
    <citation type="submission" date="2025-08" db="UniProtKB">
        <authorList>
            <consortium name="Ensembl"/>
        </authorList>
    </citation>
    <scope>IDENTIFICATION</scope>
</reference>
<dbReference type="PANTHER" id="PTHR46731:SF1">
    <property type="entry name" value="F-BOX ONLY PROTEIN 15"/>
    <property type="match status" value="1"/>
</dbReference>
<dbReference type="CDD" id="cd22093">
    <property type="entry name" value="F-box_FBXO15"/>
    <property type="match status" value="1"/>
</dbReference>
<proteinExistence type="predicted"/>
<feature type="region of interest" description="Disordered" evidence="1">
    <location>
        <begin position="34"/>
        <end position="61"/>
    </location>
</feature>
<accession>A0A8V5G4T1</accession>
<dbReference type="SUPFAM" id="SSF81383">
    <property type="entry name" value="F-box domain"/>
    <property type="match status" value="1"/>
</dbReference>
<sequence>MATGCGSHPRRCSAAPAAGVAAFAGAAKVGLQSPPFTPAGPSAVRPRNRSRSSAARTQRDSRAVCAAIKSLCLTPSVKPKSNLGIESMPSEMLIKIFSYLDAVSLLAVGCVNRYFYHLANDNGIWLKIYSSCFQPKKAIWKMKSEQTETVSLGCAALHGRKPGYWKKEYIFKQIAVVKTRVMQLVKPVDPYTGLPCKNKEAMKASGLSWIIVLKDRNGKEHVMEEASLSFKDTSVTILWYSTDWPRLDILSTLKLFGVIPLLPDQSRARSKNGPRHRSLIAEYHIANLTERSVEVGADKLVRLFCLNSGLVVGLWKEKNEIAFVMTSLHYHQLFERSTLGSAAVKYALPPHKPLLDDVDPEYGLHDYSLHLDMHGRSCTYLCGTFKSLFCRKGDIADEYLKLTAVSLKDNTKHLPLIGTPGLSWETDVFKGNVKDCYVMDVTLLDEIGKPFWCFSAPVCMDLSSKASGLYDYMGPIYTTDYADSEGKVCVELVWLEETSEYFIVNLVLYLSTKKVNDWFGTNY</sequence>
<reference evidence="2" key="3">
    <citation type="submission" date="2025-09" db="UniProtKB">
        <authorList>
            <consortium name="Ensembl"/>
        </authorList>
    </citation>
    <scope>IDENTIFICATION</scope>
</reference>
<evidence type="ECO:0000313" key="3">
    <source>
        <dbReference type="Proteomes" id="UP000694405"/>
    </source>
</evidence>